<evidence type="ECO:0000313" key="3">
    <source>
        <dbReference type="Proteomes" id="UP000248925"/>
    </source>
</evidence>
<proteinExistence type="predicted"/>
<accession>A0A2W4F5X1</accession>
<evidence type="ECO:0000256" key="1">
    <source>
        <dbReference type="SAM" id="MobiDB-lite"/>
    </source>
</evidence>
<dbReference type="EMBL" id="PCDP01000002">
    <property type="protein sequence ID" value="PZM16400.1"/>
    <property type="molecule type" value="Genomic_DNA"/>
</dbReference>
<dbReference type="RefSeq" id="WP_111158666.1">
    <property type="nucleotide sequence ID" value="NZ_PCDP01000002.1"/>
</dbReference>
<gene>
    <name evidence="2" type="ORF">CPY51_03370</name>
</gene>
<dbReference type="AlphaFoldDB" id="A0A2W4F5X1"/>
<reference evidence="2 3" key="1">
    <citation type="journal article" date="2018" name="Sci. Rep.">
        <title>Rhizobium tumorigenes sp. nov., a novel plant tumorigenic bacterium isolated from cane gall tumors on thornless blackberry.</title>
        <authorList>
            <person name="Kuzmanovi N."/>
            <person name="Smalla K."/>
            <person name="Gronow S."/>
            <person name="PuBawska J."/>
        </authorList>
    </citation>
    <scope>NUCLEOTIDE SEQUENCE [LARGE SCALE GENOMIC DNA]</scope>
    <source>
        <strain evidence="2 3">CCBAU 85046</strain>
    </source>
</reference>
<feature type="region of interest" description="Disordered" evidence="1">
    <location>
        <begin position="64"/>
        <end position="97"/>
    </location>
</feature>
<comment type="caution">
    <text evidence="2">The sequence shown here is derived from an EMBL/GenBank/DDBJ whole genome shotgun (WGS) entry which is preliminary data.</text>
</comment>
<keyword evidence="3" id="KW-1185">Reference proteome</keyword>
<dbReference type="Proteomes" id="UP000248925">
    <property type="component" value="Unassembled WGS sequence"/>
</dbReference>
<name>A0A2W4F5X1_9HYPH</name>
<evidence type="ECO:0000313" key="2">
    <source>
        <dbReference type="EMBL" id="PZM16400.1"/>
    </source>
</evidence>
<sequence length="97" mass="10622">MEGLPADYVPSKANVIDAICTGFHLHRIKTSDSNGFDGYIGTGRSRMQIFPPPSLPLWIRSTDAGTDRRRCPATPKIRSGTAMNNPESRTLFMKGGL</sequence>
<organism evidence="2 3">
    <name type="scientific">Rhizobium tubonense</name>
    <dbReference type="NCBI Taxonomy" id="484088"/>
    <lineage>
        <taxon>Bacteria</taxon>
        <taxon>Pseudomonadati</taxon>
        <taxon>Pseudomonadota</taxon>
        <taxon>Alphaproteobacteria</taxon>
        <taxon>Hyphomicrobiales</taxon>
        <taxon>Rhizobiaceae</taxon>
        <taxon>Rhizobium/Agrobacterium group</taxon>
        <taxon>Rhizobium</taxon>
    </lineage>
</organism>
<protein>
    <submittedName>
        <fullName evidence="2">Uncharacterized protein</fullName>
    </submittedName>
</protein>